<feature type="domain" description="KOW" evidence="1">
    <location>
        <begin position="55"/>
        <end position="82"/>
    </location>
</feature>
<reference evidence="2" key="1">
    <citation type="submission" date="2022-07" db="EMBL/GenBank/DDBJ databases">
        <title>Genome Sequence of Agrocybe chaxingu.</title>
        <authorList>
            <person name="Buettner E."/>
        </authorList>
    </citation>
    <scope>NUCLEOTIDE SEQUENCE</scope>
    <source>
        <strain evidence="2">MP-N11</strain>
    </source>
</reference>
<proteinExistence type="predicted"/>
<feature type="domain" description="KOW" evidence="1">
    <location>
        <begin position="5"/>
        <end position="32"/>
    </location>
</feature>
<sequence>MQAALLEIHDRVRVVRGTFRGLLGSVISLGQSDAEISLPSLDLVETLPACDLRKAFAVGDSVVAISGQHEGMKGWIVKLFFGAATIMNMEAYREVPISLDHLQFHEEWEASTLKDLAWCSTLSKEDRRRMKQNPNQVYVGKRVMVVGKHAYKGAAGVVKDTTLRGDAMVELAIFNFNRHERISLGNLCIRHGHEWAPIPAGAVNDKDSGPPEPPFLAPITPNTPFPAANIAIPATPAWNPNSRSPLLQDELRQTPVPAWLADPRFGSHRVKLLGLGTSSTHALEFRAAGQGAVTVRDGMAMRSIPLDDVRPLRASRKEDTVVCTALGPHFAHVFRIKAYAADACIVRPFGAKAGKGEKLFSIETNSLAEVFPPQAAVLSVARP</sequence>
<accession>A0A9W8N235</accession>
<keyword evidence="3" id="KW-1185">Reference proteome</keyword>
<evidence type="ECO:0000259" key="1">
    <source>
        <dbReference type="SMART" id="SM00739"/>
    </source>
</evidence>
<protein>
    <recommendedName>
        <fullName evidence="1">KOW domain-containing protein</fullName>
    </recommendedName>
</protein>
<dbReference type="EMBL" id="JANKHO010000012">
    <property type="protein sequence ID" value="KAJ3517707.1"/>
    <property type="molecule type" value="Genomic_DNA"/>
</dbReference>
<dbReference type="AlphaFoldDB" id="A0A9W8N235"/>
<comment type="caution">
    <text evidence="2">The sequence shown here is derived from an EMBL/GenBank/DDBJ whole genome shotgun (WGS) entry which is preliminary data.</text>
</comment>
<gene>
    <name evidence="2" type="ORF">NLJ89_g344</name>
</gene>
<name>A0A9W8N235_9AGAR</name>
<dbReference type="SUPFAM" id="SSF50104">
    <property type="entry name" value="Translation proteins SH3-like domain"/>
    <property type="match status" value="1"/>
</dbReference>
<evidence type="ECO:0000313" key="2">
    <source>
        <dbReference type="EMBL" id="KAJ3517707.1"/>
    </source>
</evidence>
<dbReference type="SMART" id="SM00739">
    <property type="entry name" value="KOW"/>
    <property type="match status" value="2"/>
</dbReference>
<dbReference type="OrthoDB" id="3066781at2759"/>
<dbReference type="InterPro" id="IPR008991">
    <property type="entry name" value="Translation_prot_SH3-like_sf"/>
</dbReference>
<evidence type="ECO:0000313" key="3">
    <source>
        <dbReference type="Proteomes" id="UP001148786"/>
    </source>
</evidence>
<organism evidence="2 3">
    <name type="scientific">Agrocybe chaxingu</name>
    <dbReference type="NCBI Taxonomy" id="84603"/>
    <lineage>
        <taxon>Eukaryota</taxon>
        <taxon>Fungi</taxon>
        <taxon>Dikarya</taxon>
        <taxon>Basidiomycota</taxon>
        <taxon>Agaricomycotina</taxon>
        <taxon>Agaricomycetes</taxon>
        <taxon>Agaricomycetidae</taxon>
        <taxon>Agaricales</taxon>
        <taxon>Agaricineae</taxon>
        <taxon>Strophariaceae</taxon>
        <taxon>Agrocybe</taxon>
    </lineage>
</organism>
<dbReference type="InterPro" id="IPR005824">
    <property type="entry name" value="KOW"/>
</dbReference>
<dbReference type="Proteomes" id="UP001148786">
    <property type="component" value="Unassembled WGS sequence"/>
</dbReference>